<proteinExistence type="predicted"/>
<dbReference type="Proteomes" id="UP001460270">
    <property type="component" value="Unassembled WGS sequence"/>
</dbReference>
<reference evidence="2" key="1">
    <citation type="submission" date="2024-04" db="EMBL/GenBank/DDBJ databases">
        <title>Salinicola lusitanus LLJ914,a marine bacterium isolated from the Okinawa Trough.</title>
        <authorList>
            <person name="Li J."/>
        </authorList>
    </citation>
    <scope>NUCLEOTIDE SEQUENCE [LARGE SCALE GENOMIC DNA]</scope>
</reference>
<dbReference type="AlphaFoldDB" id="A0AAW0MLR6"/>
<name>A0AAW0MLR6_9GOBI</name>
<dbReference type="EMBL" id="JBBPFD010000147">
    <property type="protein sequence ID" value="KAK7880081.1"/>
    <property type="molecule type" value="Genomic_DNA"/>
</dbReference>
<sequence>MSVNLSLYEPEKPPGQFYLTCQSSEGHFVLAAEDQTDISRRSSSSETMET</sequence>
<comment type="caution">
    <text evidence="1">The sequence shown here is derived from an EMBL/GenBank/DDBJ whole genome shotgun (WGS) entry which is preliminary data.</text>
</comment>
<protein>
    <submittedName>
        <fullName evidence="1">Uncharacterized protein</fullName>
    </submittedName>
</protein>
<evidence type="ECO:0000313" key="2">
    <source>
        <dbReference type="Proteomes" id="UP001460270"/>
    </source>
</evidence>
<organism evidence="1 2">
    <name type="scientific">Mugilogobius chulae</name>
    <name type="common">yellowstripe goby</name>
    <dbReference type="NCBI Taxonomy" id="88201"/>
    <lineage>
        <taxon>Eukaryota</taxon>
        <taxon>Metazoa</taxon>
        <taxon>Chordata</taxon>
        <taxon>Craniata</taxon>
        <taxon>Vertebrata</taxon>
        <taxon>Euteleostomi</taxon>
        <taxon>Actinopterygii</taxon>
        <taxon>Neopterygii</taxon>
        <taxon>Teleostei</taxon>
        <taxon>Neoteleostei</taxon>
        <taxon>Acanthomorphata</taxon>
        <taxon>Gobiaria</taxon>
        <taxon>Gobiiformes</taxon>
        <taxon>Gobioidei</taxon>
        <taxon>Gobiidae</taxon>
        <taxon>Gobionellinae</taxon>
        <taxon>Mugilogobius</taxon>
    </lineage>
</organism>
<accession>A0AAW0MLR6</accession>
<keyword evidence="2" id="KW-1185">Reference proteome</keyword>
<gene>
    <name evidence="1" type="ORF">WMY93_033247</name>
</gene>
<evidence type="ECO:0000313" key="1">
    <source>
        <dbReference type="EMBL" id="KAK7880081.1"/>
    </source>
</evidence>